<evidence type="ECO:0000313" key="3">
    <source>
        <dbReference type="Proteomes" id="UP000646365"/>
    </source>
</evidence>
<sequence length="128" mass="13841">MSLPRAYVEHVAIRVRDIDWHVRFFKDVLGLGIRDEKPAAGEIPRQVWVLGGPQLIEDPAFEAPEGRLAHLGIMVDDYDGVLARAAAWGATALQAGPNWLVLPDGLNIEILQASAGAVEATLAIDPRA</sequence>
<name>A0A8J2YZB3_9PROT</name>
<evidence type="ECO:0000313" key="2">
    <source>
        <dbReference type="EMBL" id="GGF42030.1"/>
    </source>
</evidence>
<dbReference type="Gene3D" id="3.10.180.10">
    <property type="entry name" value="2,3-Dihydroxybiphenyl 1,2-Dioxygenase, domain 1"/>
    <property type="match status" value="1"/>
</dbReference>
<reference evidence="2" key="2">
    <citation type="submission" date="2020-09" db="EMBL/GenBank/DDBJ databases">
        <authorList>
            <person name="Sun Q."/>
            <person name="Zhou Y."/>
        </authorList>
    </citation>
    <scope>NUCLEOTIDE SEQUENCE</scope>
    <source>
        <strain evidence="2">CGMCC 1.15725</strain>
    </source>
</reference>
<dbReference type="EMBL" id="BMJQ01000018">
    <property type="protein sequence ID" value="GGF42030.1"/>
    <property type="molecule type" value="Genomic_DNA"/>
</dbReference>
<dbReference type="InterPro" id="IPR029068">
    <property type="entry name" value="Glyas_Bleomycin-R_OHBP_Dase"/>
</dbReference>
<organism evidence="2 3">
    <name type="scientific">Aliidongia dinghuensis</name>
    <dbReference type="NCBI Taxonomy" id="1867774"/>
    <lineage>
        <taxon>Bacteria</taxon>
        <taxon>Pseudomonadati</taxon>
        <taxon>Pseudomonadota</taxon>
        <taxon>Alphaproteobacteria</taxon>
        <taxon>Rhodospirillales</taxon>
        <taxon>Dongiaceae</taxon>
        <taxon>Aliidongia</taxon>
    </lineage>
</organism>
<reference evidence="2" key="1">
    <citation type="journal article" date="2014" name="Int. J. Syst. Evol. Microbiol.">
        <title>Complete genome sequence of Corynebacterium casei LMG S-19264T (=DSM 44701T), isolated from a smear-ripened cheese.</title>
        <authorList>
            <consortium name="US DOE Joint Genome Institute (JGI-PGF)"/>
            <person name="Walter F."/>
            <person name="Albersmeier A."/>
            <person name="Kalinowski J."/>
            <person name="Ruckert C."/>
        </authorList>
    </citation>
    <scope>NUCLEOTIDE SEQUENCE</scope>
    <source>
        <strain evidence="2">CGMCC 1.15725</strain>
    </source>
</reference>
<dbReference type="InterPro" id="IPR041581">
    <property type="entry name" value="Glyoxalase_6"/>
</dbReference>
<accession>A0A8J2YZB3</accession>
<comment type="caution">
    <text evidence="2">The sequence shown here is derived from an EMBL/GenBank/DDBJ whole genome shotgun (WGS) entry which is preliminary data.</text>
</comment>
<dbReference type="Proteomes" id="UP000646365">
    <property type="component" value="Unassembled WGS sequence"/>
</dbReference>
<feature type="domain" description="VOC" evidence="1">
    <location>
        <begin position="7"/>
        <end position="128"/>
    </location>
</feature>
<dbReference type="InterPro" id="IPR037523">
    <property type="entry name" value="VOC_core"/>
</dbReference>
<evidence type="ECO:0000259" key="1">
    <source>
        <dbReference type="PROSITE" id="PS51819"/>
    </source>
</evidence>
<dbReference type="Pfam" id="PF18029">
    <property type="entry name" value="Glyoxalase_6"/>
    <property type="match status" value="1"/>
</dbReference>
<gene>
    <name evidence="2" type="ORF">GCM10011611_55600</name>
</gene>
<dbReference type="SUPFAM" id="SSF54593">
    <property type="entry name" value="Glyoxalase/Bleomycin resistance protein/Dihydroxybiphenyl dioxygenase"/>
    <property type="match status" value="1"/>
</dbReference>
<dbReference type="RefSeq" id="WP_189051437.1">
    <property type="nucleotide sequence ID" value="NZ_BMJQ01000018.1"/>
</dbReference>
<dbReference type="PROSITE" id="PS51819">
    <property type="entry name" value="VOC"/>
    <property type="match status" value="1"/>
</dbReference>
<protein>
    <submittedName>
        <fullName evidence="2">Glyoxalase</fullName>
    </submittedName>
</protein>
<dbReference type="AlphaFoldDB" id="A0A8J2YZB3"/>
<keyword evidence="3" id="KW-1185">Reference proteome</keyword>
<proteinExistence type="predicted"/>